<keyword evidence="2" id="KW-1133">Transmembrane helix</keyword>
<keyword evidence="2" id="KW-0812">Transmembrane</keyword>
<accession>A0AAE9JFJ7</accession>
<name>A0AAE9JFJ7_CAEBR</name>
<evidence type="ECO:0000256" key="1">
    <source>
        <dbReference type="SAM" id="MobiDB-lite"/>
    </source>
</evidence>
<gene>
    <name evidence="3" type="ORF">L5515_010147</name>
</gene>
<evidence type="ECO:0000313" key="4">
    <source>
        <dbReference type="Proteomes" id="UP000829354"/>
    </source>
</evidence>
<feature type="compositionally biased region" description="Polar residues" evidence="1">
    <location>
        <begin position="40"/>
        <end position="51"/>
    </location>
</feature>
<organism evidence="3 4">
    <name type="scientific">Caenorhabditis briggsae</name>
    <dbReference type="NCBI Taxonomy" id="6238"/>
    <lineage>
        <taxon>Eukaryota</taxon>
        <taxon>Metazoa</taxon>
        <taxon>Ecdysozoa</taxon>
        <taxon>Nematoda</taxon>
        <taxon>Chromadorea</taxon>
        <taxon>Rhabditida</taxon>
        <taxon>Rhabditina</taxon>
        <taxon>Rhabditomorpha</taxon>
        <taxon>Rhabditoidea</taxon>
        <taxon>Rhabditidae</taxon>
        <taxon>Peloderinae</taxon>
        <taxon>Caenorhabditis</taxon>
    </lineage>
</organism>
<keyword evidence="2" id="KW-0472">Membrane</keyword>
<evidence type="ECO:0000313" key="3">
    <source>
        <dbReference type="EMBL" id="UMM26453.1"/>
    </source>
</evidence>
<protein>
    <submittedName>
        <fullName evidence="3">Uncharacterized protein</fullName>
    </submittedName>
</protein>
<keyword evidence="4" id="KW-1185">Reference proteome</keyword>
<dbReference type="AlphaFoldDB" id="A0AAE9JFJ7"/>
<feature type="transmembrane region" description="Helical" evidence="2">
    <location>
        <begin position="114"/>
        <end position="137"/>
    </location>
</feature>
<dbReference type="EMBL" id="CP092623">
    <property type="protein sequence ID" value="UMM26453.1"/>
    <property type="molecule type" value="Genomic_DNA"/>
</dbReference>
<sequence length="154" mass="17009">MVYLQDAICEFSGVCPPIIPPTTTTVPPPTQPPPTQNPNILESSTQQNASFSPKIPPNPNSNLTDYVETDFEEPNDFKVEVEYELDERELEVYFERDKFNGSGGIKKDDAANTVVIVCIFVGVLICLSAIGAGGFFYMMRKNNNNQGGQVMVVR</sequence>
<dbReference type="Proteomes" id="UP000829354">
    <property type="component" value="Chromosome IV"/>
</dbReference>
<proteinExistence type="predicted"/>
<reference evidence="3 4" key="1">
    <citation type="submission" date="2022-04" db="EMBL/GenBank/DDBJ databases">
        <title>Chromosome-level reference genomes for two strains of Caenorhabditis briggsae: an improved platform for comparative genomics.</title>
        <authorList>
            <person name="Stevens L."/>
            <person name="Andersen E."/>
        </authorList>
    </citation>
    <scope>NUCLEOTIDE SEQUENCE [LARGE SCALE GENOMIC DNA]</scope>
    <source>
        <strain evidence="3">VX34</strain>
        <tissue evidence="3">Whole-organism</tissue>
    </source>
</reference>
<evidence type="ECO:0000256" key="2">
    <source>
        <dbReference type="SAM" id="Phobius"/>
    </source>
</evidence>
<feature type="region of interest" description="Disordered" evidence="1">
    <location>
        <begin position="20"/>
        <end position="65"/>
    </location>
</feature>
<feature type="compositionally biased region" description="Pro residues" evidence="1">
    <location>
        <begin position="26"/>
        <end position="36"/>
    </location>
</feature>